<comment type="caution">
    <text evidence="1">The sequence shown here is derived from an EMBL/GenBank/DDBJ whole genome shotgun (WGS) entry which is preliminary data.</text>
</comment>
<gene>
    <name evidence="1" type="ORF">SDC9_188487</name>
</gene>
<proteinExistence type="predicted"/>
<evidence type="ECO:0000313" key="1">
    <source>
        <dbReference type="EMBL" id="MPN40947.1"/>
    </source>
</evidence>
<sequence length="121" mass="14840">MADKIRFVGRDIFHTHNIPFRHLYNFIHHQERITVRQQLTDTIVIHHWFFIYIIYRRLHLVHLDIFTDQSCQFIIDLMPGTRSNEPSFDRFTDKRHITYNIEQFMTCRFIGEHQLTIIQIA</sequence>
<reference evidence="1" key="1">
    <citation type="submission" date="2019-08" db="EMBL/GenBank/DDBJ databases">
        <authorList>
            <person name="Kucharzyk K."/>
            <person name="Murdoch R.W."/>
            <person name="Higgins S."/>
            <person name="Loffler F."/>
        </authorList>
    </citation>
    <scope>NUCLEOTIDE SEQUENCE</scope>
</reference>
<dbReference type="AlphaFoldDB" id="A0A645HPQ7"/>
<dbReference type="EMBL" id="VSSQ01097690">
    <property type="protein sequence ID" value="MPN40947.1"/>
    <property type="molecule type" value="Genomic_DNA"/>
</dbReference>
<protein>
    <submittedName>
        <fullName evidence="1">Uncharacterized protein</fullName>
    </submittedName>
</protein>
<organism evidence="1">
    <name type="scientific">bioreactor metagenome</name>
    <dbReference type="NCBI Taxonomy" id="1076179"/>
    <lineage>
        <taxon>unclassified sequences</taxon>
        <taxon>metagenomes</taxon>
        <taxon>ecological metagenomes</taxon>
    </lineage>
</organism>
<accession>A0A645HPQ7</accession>
<name>A0A645HPQ7_9ZZZZ</name>